<evidence type="ECO:0000256" key="4">
    <source>
        <dbReference type="ARBA" id="ARBA00022989"/>
    </source>
</evidence>
<comment type="subcellular location">
    <subcellularLocation>
        <location evidence="1">Membrane</location>
        <topology evidence="1">Multi-pass membrane protein</topology>
    </subcellularLocation>
</comment>
<gene>
    <name evidence="7" type="ORF">QQX98_003188</name>
</gene>
<keyword evidence="3 6" id="KW-0812">Transmembrane</keyword>
<feature type="transmembrane region" description="Helical" evidence="6">
    <location>
        <begin position="165"/>
        <end position="184"/>
    </location>
</feature>
<feature type="transmembrane region" description="Helical" evidence="6">
    <location>
        <begin position="199"/>
        <end position="225"/>
    </location>
</feature>
<sequence>MAEVQSTHRLDHSDLEKGRTNALKETISSGSITINAELFEKLYLSPQTKRKGELRETFGNPTPLPVYFFMGGLLMFLGGVLEWVLGNSFPSIVFCTFGCFWFSLGGILNPSFGAYAFYAPPDAASTAEGLITRGFNASLGFWLLAMGLVAVVFFICALRTNVVFALMFFSIIPAFALLTAAFWVQADDYTGTTETAHKLFVGAGATLLVTCAAGWYILLSIMLAIMEFPFQLPVGDLSTVLKAKPAH</sequence>
<comment type="caution">
    <text evidence="7">The sequence shown here is derived from an EMBL/GenBank/DDBJ whole genome shotgun (WGS) entry which is preliminary data.</text>
</comment>
<protein>
    <recommendedName>
        <fullName evidence="9">GPR1/FUN34/YaaH-class plasma membrane protein</fullName>
    </recommendedName>
</protein>
<evidence type="ECO:0000256" key="5">
    <source>
        <dbReference type="ARBA" id="ARBA00023136"/>
    </source>
</evidence>
<dbReference type="Pfam" id="PF01184">
    <property type="entry name" value="Gpr1_Fun34_YaaH"/>
    <property type="match status" value="1"/>
</dbReference>
<evidence type="ECO:0000313" key="7">
    <source>
        <dbReference type="EMBL" id="KAK7419597.1"/>
    </source>
</evidence>
<evidence type="ECO:0000256" key="6">
    <source>
        <dbReference type="SAM" id="Phobius"/>
    </source>
</evidence>
<dbReference type="PANTHER" id="PTHR31123:SF4">
    <property type="entry name" value="PROTEIN ALCS"/>
    <property type="match status" value="1"/>
</dbReference>
<evidence type="ECO:0000256" key="3">
    <source>
        <dbReference type="ARBA" id="ARBA00022692"/>
    </source>
</evidence>
<evidence type="ECO:0000256" key="2">
    <source>
        <dbReference type="ARBA" id="ARBA00005587"/>
    </source>
</evidence>
<dbReference type="EMBL" id="JAZAVJ010000036">
    <property type="protein sequence ID" value="KAK7419597.1"/>
    <property type="molecule type" value="Genomic_DNA"/>
</dbReference>
<evidence type="ECO:0008006" key="9">
    <source>
        <dbReference type="Google" id="ProtNLM"/>
    </source>
</evidence>
<keyword evidence="5 6" id="KW-0472">Membrane</keyword>
<proteinExistence type="inferred from homology"/>
<keyword evidence="8" id="KW-1185">Reference proteome</keyword>
<organism evidence="7 8">
    <name type="scientific">Neonectria punicea</name>
    <dbReference type="NCBI Taxonomy" id="979145"/>
    <lineage>
        <taxon>Eukaryota</taxon>
        <taxon>Fungi</taxon>
        <taxon>Dikarya</taxon>
        <taxon>Ascomycota</taxon>
        <taxon>Pezizomycotina</taxon>
        <taxon>Sordariomycetes</taxon>
        <taxon>Hypocreomycetidae</taxon>
        <taxon>Hypocreales</taxon>
        <taxon>Nectriaceae</taxon>
        <taxon>Neonectria</taxon>
    </lineage>
</organism>
<feature type="transmembrane region" description="Helical" evidence="6">
    <location>
        <begin position="139"/>
        <end position="158"/>
    </location>
</feature>
<comment type="similarity">
    <text evidence="2">Belongs to the acetate uptake transporter (AceTr) (TC 2.A.96) family.</text>
</comment>
<name>A0ABR1HFK4_9HYPO</name>
<reference evidence="7 8" key="1">
    <citation type="journal article" date="2025" name="Microbiol. Resour. Announc.">
        <title>Draft genome sequences for Neonectria magnoliae and Neonectria punicea, canker pathogens of Liriodendron tulipifera and Acer saccharum in West Virginia.</title>
        <authorList>
            <person name="Petronek H.M."/>
            <person name="Kasson M.T."/>
            <person name="Metheny A.M."/>
            <person name="Stauder C.M."/>
            <person name="Lovett B."/>
            <person name="Lynch S.C."/>
            <person name="Garnas J.R."/>
            <person name="Kasson L.R."/>
            <person name="Stajich J.E."/>
        </authorList>
    </citation>
    <scope>NUCLEOTIDE SEQUENCE [LARGE SCALE GENOMIC DNA]</scope>
    <source>
        <strain evidence="7 8">NRRL 64653</strain>
    </source>
</reference>
<accession>A0ABR1HFK4</accession>
<evidence type="ECO:0000313" key="8">
    <source>
        <dbReference type="Proteomes" id="UP001498476"/>
    </source>
</evidence>
<keyword evidence="4 6" id="KW-1133">Transmembrane helix</keyword>
<feature type="transmembrane region" description="Helical" evidence="6">
    <location>
        <begin position="64"/>
        <end position="85"/>
    </location>
</feature>
<dbReference type="InterPro" id="IPR000791">
    <property type="entry name" value="Gpr1/Fun34/SatP-like"/>
</dbReference>
<dbReference type="InterPro" id="IPR051633">
    <property type="entry name" value="AceTr"/>
</dbReference>
<feature type="transmembrane region" description="Helical" evidence="6">
    <location>
        <begin position="92"/>
        <end position="119"/>
    </location>
</feature>
<dbReference type="Proteomes" id="UP001498476">
    <property type="component" value="Unassembled WGS sequence"/>
</dbReference>
<evidence type="ECO:0000256" key="1">
    <source>
        <dbReference type="ARBA" id="ARBA00004141"/>
    </source>
</evidence>
<dbReference type="PANTHER" id="PTHR31123">
    <property type="entry name" value="ACCUMULATION OF DYADS PROTEIN 2-RELATED"/>
    <property type="match status" value="1"/>
</dbReference>